<evidence type="ECO:0000256" key="5">
    <source>
        <dbReference type="SAM" id="Phobius"/>
    </source>
</evidence>
<feature type="transmembrane region" description="Helical" evidence="5">
    <location>
        <begin position="20"/>
        <end position="43"/>
    </location>
</feature>
<dbReference type="InterPro" id="IPR059112">
    <property type="entry name" value="CysZ/EI24"/>
</dbReference>
<dbReference type="EMBL" id="CP049811">
    <property type="protein sequence ID" value="QIK42153.1"/>
    <property type="molecule type" value="Genomic_DNA"/>
</dbReference>
<evidence type="ECO:0000313" key="6">
    <source>
        <dbReference type="EMBL" id="QIK42153.1"/>
    </source>
</evidence>
<proteinExistence type="predicted"/>
<evidence type="ECO:0000256" key="1">
    <source>
        <dbReference type="ARBA" id="ARBA00004141"/>
    </source>
</evidence>
<feature type="transmembrane region" description="Helical" evidence="5">
    <location>
        <begin position="124"/>
        <end position="142"/>
    </location>
</feature>
<accession>A0A6G7VPZ2</accession>
<organism evidence="6 7">
    <name type="scientific">Pontivivens nitratireducens</name>
    <dbReference type="NCBI Taxonomy" id="2758038"/>
    <lineage>
        <taxon>Bacteria</taxon>
        <taxon>Pseudomonadati</taxon>
        <taxon>Pseudomonadota</taxon>
        <taxon>Alphaproteobacteria</taxon>
        <taxon>Rhodobacterales</taxon>
        <taxon>Paracoccaceae</taxon>
        <taxon>Pontivivens</taxon>
    </lineage>
</organism>
<keyword evidence="4 5" id="KW-0472">Membrane</keyword>
<reference evidence="6 7" key="1">
    <citation type="submission" date="2020-03" db="EMBL/GenBank/DDBJ databases">
        <title>Complete genome sequence of Monaibacterium sp. ALG8 with diverse plasmids.</title>
        <authorList>
            <person name="Sun C."/>
        </authorList>
    </citation>
    <scope>NUCLEOTIDE SEQUENCE [LARGE SCALE GENOMIC DNA]</scope>
    <source>
        <strain evidence="6 7">ALG8</strain>
    </source>
</reference>
<feature type="transmembrane region" description="Helical" evidence="5">
    <location>
        <begin position="188"/>
        <end position="215"/>
    </location>
</feature>
<evidence type="ECO:0008006" key="8">
    <source>
        <dbReference type="Google" id="ProtNLM"/>
    </source>
</evidence>
<dbReference type="AlphaFoldDB" id="A0A6G7VPZ2"/>
<protein>
    <recommendedName>
        <fullName evidence="8">CysZ-like protein</fullName>
    </recommendedName>
</protein>
<evidence type="ECO:0000256" key="2">
    <source>
        <dbReference type="ARBA" id="ARBA00022692"/>
    </source>
</evidence>
<evidence type="ECO:0000256" key="3">
    <source>
        <dbReference type="ARBA" id="ARBA00022989"/>
    </source>
</evidence>
<dbReference type="Pfam" id="PF07264">
    <property type="entry name" value="EI24"/>
    <property type="match status" value="1"/>
</dbReference>
<keyword evidence="3 5" id="KW-1133">Transmembrane helix</keyword>
<dbReference type="Proteomes" id="UP000500791">
    <property type="component" value="Chromosome"/>
</dbReference>
<feature type="transmembrane region" description="Helical" evidence="5">
    <location>
        <begin position="63"/>
        <end position="91"/>
    </location>
</feature>
<dbReference type="KEGG" id="mon:G8E03_14090"/>
<keyword evidence="2 5" id="KW-0812">Transmembrane</keyword>
<gene>
    <name evidence="6" type="ORF">G8E03_14090</name>
</gene>
<sequence>MIAPILAALNQLPDPKFRMVLLKAVAMTLGVLIVLYTVVGYLVSGIDPFSLPWIGMVDPAGLLAGLAVGAMMLASVFLMIPVASLCIGFLLDDIAEAVEQKHYAHLPAATPPGLLTTIVDTVRFFVILVVANIAALAIYLLVAPLAPFIFYLVNGYLLGREYFQLVALRRLPPREASALRKSNRGRIWVIGVAMAVPLSIPVLNLIVPLIGVAAYTHLFHRLRGNVSTQAGFNTQAR</sequence>
<evidence type="ECO:0000256" key="4">
    <source>
        <dbReference type="ARBA" id="ARBA00023136"/>
    </source>
</evidence>
<dbReference type="RefSeq" id="WP_166194294.1">
    <property type="nucleotide sequence ID" value="NZ_CP049811.1"/>
</dbReference>
<keyword evidence="7" id="KW-1185">Reference proteome</keyword>
<name>A0A6G7VPZ2_9RHOB</name>
<comment type="subcellular location">
    <subcellularLocation>
        <location evidence="1">Membrane</location>
        <topology evidence="1">Multi-pass membrane protein</topology>
    </subcellularLocation>
</comment>
<evidence type="ECO:0000313" key="7">
    <source>
        <dbReference type="Proteomes" id="UP000500791"/>
    </source>
</evidence>